<reference evidence="7 8" key="1">
    <citation type="journal article" date="2016" name="ISME J.">
        <title>Chasing the elusive Euryarchaeota class WSA2: genomes reveal a uniquely fastidious methyl-reducing methanogen.</title>
        <authorList>
            <person name="Nobu M.K."/>
            <person name="Narihiro T."/>
            <person name="Kuroda K."/>
            <person name="Mei R."/>
            <person name="Liu W.T."/>
        </authorList>
    </citation>
    <scope>NUCLEOTIDE SEQUENCE [LARGE SCALE GENOMIC DNA]</scope>
    <source>
        <strain evidence="7">U1lsi0528_Bin089</strain>
    </source>
</reference>
<evidence type="ECO:0000256" key="2">
    <source>
        <dbReference type="ARBA" id="ARBA00022801"/>
    </source>
</evidence>
<dbReference type="GO" id="GO:0016787">
    <property type="term" value="F:hydrolase activity"/>
    <property type="evidence" value="ECO:0007669"/>
    <property type="project" value="UniProtKB-UniRule"/>
</dbReference>
<dbReference type="GO" id="GO:0043138">
    <property type="term" value="F:3'-5' DNA helicase activity"/>
    <property type="evidence" value="ECO:0007669"/>
    <property type="project" value="TreeGrafter"/>
</dbReference>
<keyword evidence="3 5" id="KW-0347">Helicase</keyword>
<dbReference type="Pfam" id="PF13245">
    <property type="entry name" value="AAA_19"/>
    <property type="match status" value="1"/>
</dbReference>
<evidence type="ECO:0000256" key="4">
    <source>
        <dbReference type="ARBA" id="ARBA00022840"/>
    </source>
</evidence>
<dbReference type="SUPFAM" id="SSF52540">
    <property type="entry name" value="P-loop containing nucleoside triphosphate hydrolases"/>
    <property type="match status" value="1"/>
</dbReference>
<dbReference type="GO" id="GO:0005524">
    <property type="term" value="F:ATP binding"/>
    <property type="evidence" value="ECO:0007669"/>
    <property type="project" value="UniProtKB-UniRule"/>
</dbReference>
<dbReference type="GO" id="GO:0000725">
    <property type="term" value="P:recombinational repair"/>
    <property type="evidence" value="ECO:0007669"/>
    <property type="project" value="TreeGrafter"/>
</dbReference>
<dbReference type="Proteomes" id="UP000075578">
    <property type="component" value="Unassembled WGS sequence"/>
</dbReference>
<dbReference type="PROSITE" id="PS51198">
    <property type="entry name" value="UVRD_HELICASE_ATP_BIND"/>
    <property type="match status" value="1"/>
</dbReference>
<organism evidence="7 8">
    <name type="scientific">Candidatus Methanofastidiosum methylothiophilum</name>
    <dbReference type="NCBI Taxonomy" id="1705564"/>
    <lineage>
        <taxon>Archaea</taxon>
        <taxon>Methanobacteriati</taxon>
        <taxon>Methanobacteriota</taxon>
        <taxon>Stenosarchaea group</taxon>
        <taxon>Candidatus Methanofastidiosia</taxon>
        <taxon>Candidatus Methanofastidiosales</taxon>
        <taxon>Candidatus Methanofastidiosaceae</taxon>
        <taxon>Candidatus Methanofastidiosum</taxon>
    </lineage>
</organism>
<dbReference type="InterPro" id="IPR000212">
    <property type="entry name" value="DNA_helicase_UvrD/REP"/>
</dbReference>
<sequence length="302" mass="33502">MKFIPDQEQLIAAKWGLNPSSHLLITAGPGTGKSATLKLRVEYLLEKGIDPSKILIITFTKKAIKELQQRLNSHQGLNIYTFHSLAARLLHSIGIEINPMSDALFKSLIKELDYPSLSKIDLALEISRAINLMPDSNQELAAIYSSLKNAKDLYDHEDLIKLATQNISEGKISPLYQYILVDEVQDATLLQLEFLKQLITSNTQLMAVGDPRQAIYGFRGSFPEVFSYIEKDFPNISKLELIKNHRSAPEIVKAANSIFPQLALLLASGGKGEVKIVGALSPYTEADYVINDIKRQIGALAL</sequence>
<evidence type="ECO:0000256" key="3">
    <source>
        <dbReference type="ARBA" id="ARBA00022806"/>
    </source>
</evidence>
<feature type="binding site" evidence="5">
    <location>
        <begin position="27"/>
        <end position="34"/>
    </location>
    <ligand>
        <name>ATP</name>
        <dbReference type="ChEBI" id="CHEBI:30616"/>
    </ligand>
</feature>
<dbReference type="PANTHER" id="PTHR11070">
    <property type="entry name" value="UVRD / RECB / PCRA DNA HELICASE FAMILY MEMBER"/>
    <property type="match status" value="1"/>
</dbReference>
<evidence type="ECO:0000256" key="5">
    <source>
        <dbReference type="PROSITE-ProRule" id="PRU00560"/>
    </source>
</evidence>
<accession>A0A150ISV4</accession>
<name>A0A150ISV4_9EURY</name>
<feature type="domain" description="UvrD-like helicase ATP-binding" evidence="6">
    <location>
        <begin position="6"/>
        <end position="248"/>
    </location>
</feature>
<evidence type="ECO:0000259" key="6">
    <source>
        <dbReference type="PROSITE" id="PS51198"/>
    </source>
</evidence>
<keyword evidence="1 5" id="KW-0547">Nucleotide-binding</keyword>
<dbReference type="InterPro" id="IPR027417">
    <property type="entry name" value="P-loop_NTPase"/>
</dbReference>
<protein>
    <submittedName>
        <fullName evidence="7">DNA-dependent helicase II</fullName>
    </submittedName>
</protein>
<keyword evidence="4 5" id="KW-0067">ATP-binding</keyword>
<evidence type="ECO:0000313" key="8">
    <source>
        <dbReference type="Proteomes" id="UP000075578"/>
    </source>
</evidence>
<gene>
    <name evidence="7" type="ORF">AMQ74_01637</name>
</gene>
<comment type="caution">
    <text evidence="7">The sequence shown here is derived from an EMBL/GenBank/DDBJ whole genome shotgun (WGS) entry which is preliminary data.</text>
</comment>
<keyword evidence="2 5" id="KW-0378">Hydrolase</keyword>
<proteinExistence type="predicted"/>
<evidence type="ECO:0000256" key="1">
    <source>
        <dbReference type="ARBA" id="ARBA00022741"/>
    </source>
</evidence>
<evidence type="ECO:0000313" key="7">
    <source>
        <dbReference type="EMBL" id="KYC48040.1"/>
    </source>
</evidence>
<dbReference type="EMBL" id="LNGD01000146">
    <property type="protein sequence ID" value="KYC48040.1"/>
    <property type="molecule type" value="Genomic_DNA"/>
</dbReference>
<dbReference type="CDD" id="cd17932">
    <property type="entry name" value="DEXQc_UvrD"/>
    <property type="match status" value="1"/>
</dbReference>
<dbReference type="Gene3D" id="3.40.50.300">
    <property type="entry name" value="P-loop containing nucleotide triphosphate hydrolases"/>
    <property type="match status" value="1"/>
</dbReference>
<dbReference type="AlphaFoldDB" id="A0A150ISV4"/>
<dbReference type="InterPro" id="IPR014016">
    <property type="entry name" value="UvrD-like_ATP-bd"/>
</dbReference>
<dbReference type="PANTHER" id="PTHR11070:SF2">
    <property type="entry name" value="ATP-DEPENDENT DNA HELICASE SRS2"/>
    <property type="match status" value="1"/>
</dbReference>
<dbReference type="GO" id="GO:0003677">
    <property type="term" value="F:DNA binding"/>
    <property type="evidence" value="ECO:0007669"/>
    <property type="project" value="InterPro"/>
</dbReference>